<gene>
    <name evidence="2" type="ORF">ACFQ2C_15955</name>
</gene>
<organism evidence="2 3">
    <name type="scientific">Sphingobacterium daejeonense</name>
    <dbReference type="NCBI Taxonomy" id="371142"/>
    <lineage>
        <taxon>Bacteria</taxon>
        <taxon>Pseudomonadati</taxon>
        <taxon>Bacteroidota</taxon>
        <taxon>Sphingobacteriia</taxon>
        <taxon>Sphingobacteriales</taxon>
        <taxon>Sphingobacteriaceae</taxon>
        <taxon>Sphingobacterium</taxon>
    </lineage>
</organism>
<proteinExistence type="predicted"/>
<keyword evidence="3" id="KW-1185">Reference proteome</keyword>
<accession>A0ABW3RQ30</accession>
<reference evidence="3" key="1">
    <citation type="journal article" date="2019" name="Int. J. Syst. Evol. Microbiol.">
        <title>The Global Catalogue of Microorganisms (GCM) 10K type strain sequencing project: providing services to taxonomists for standard genome sequencing and annotation.</title>
        <authorList>
            <consortium name="The Broad Institute Genomics Platform"/>
            <consortium name="The Broad Institute Genome Sequencing Center for Infectious Disease"/>
            <person name="Wu L."/>
            <person name="Ma J."/>
        </authorList>
    </citation>
    <scope>NUCLEOTIDE SEQUENCE [LARGE SCALE GENOMIC DNA]</scope>
    <source>
        <strain evidence="3">CCUG 52468</strain>
    </source>
</reference>
<comment type="caution">
    <text evidence="2">The sequence shown here is derived from an EMBL/GenBank/DDBJ whole genome shotgun (WGS) entry which is preliminary data.</text>
</comment>
<dbReference type="EMBL" id="JBHTKY010000030">
    <property type="protein sequence ID" value="MFD1167099.1"/>
    <property type="molecule type" value="Genomic_DNA"/>
</dbReference>
<evidence type="ECO:0000313" key="2">
    <source>
        <dbReference type="EMBL" id="MFD1167099.1"/>
    </source>
</evidence>
<dbReference type="InterPro" id="IPR045800">
    <property type="entry name" value="HMBD"/>
</dbReference>
<protein>
    <submittedName>
        <fullName evidence="2">Heavy metal-binding domain-containing protein</fullName>
    </submittedName>
</protein>
<evidence type="ECO:0000313" key="3">
    <source>
        <dbReference type="Proteomes" id="UP001597205"/>
    </source>
</evidence>
<name>A0ABW3RQ30_9SPHI</name>
<feature type="domain" description="Heavy metal binding" evidence="1">
    <location>
        <begin position="17"/>
        <end position="43"/>
    </location>
</feature>
<dbReference type="RefSeq" id="WP_380898205.1">
    <property type="nucleotide sequence ID" value="NZ_JBHTKY010000030.1"/>
</dbReference>
<sequence>MENHHNHKVQNNGGNNNYTCPMHPEVRGNKGDKCPKCGMNLVPREGTEENSVDVSLEAEPEPIEEHQQVKLNFTFSEGNKPVLMEISHEMKVHLMVVNEDLTWFKHIHPEEKKTGLFTVTTIFPFAGKFILFSDFKPQNGSQNIDKKELTVQGKTKSESLEFIPKTVSDVDGYKLILENADHLDSGHSQSLKFSLEKDGKKLSESDLEQYLGASAHIAMIGVKDKNLIHVHPTSNNEYPIYAEAHIKNSDKYRIWVEFQTHGKVHLADFSIEVKEGKTKKGNDEHNVHNH</sequence>
<evidence type="ECO:0000259" key="1">
    <source>
        <dbReference type="Pfam" id="PF19335"/>
    </source>
</evidence>
<dbReference type="Pfam" id="PF19335">
    <property type="entry name" value="HMBD"/>
    <property type="match status" value="1"/>
</dbReference>
<dbReference type="Proteomes" id="UP001597205">
    <property type="component" value="Unassembled WGS sequence"/>
</dbReference>